<dbReference type="Proteomes" id="UP000242715">
    <property type="component" value="Unassembled WGS sequence"/>
</dbReference>
<dbReference type="GO" id="GO:0003887">
    <property type="term" value="F:DNA-directed DNA polymerase activity"/>
    <property type="evidence" value="ECO:0007669"/>
    <property type="project" value="UniProtKB-EC"/>
</dbReference>
<dbReference type="GO" id="GO:0009411">
    <property type="term" value="P:response to UV"/>
    <property type="evidence" value="ECO:0007669"/>
    <property type="project" value="TreeGrafter"/>
</dbReference>
<comment type="catalytic activity">
    <reaction evidence="4">
        <text>DNA(n) + a 2'-deoxyribonucleoside 5'-triphosphate = DNA(n+1) + diphosphate</text>
        <dbReference type="Rhea" id="RHEA:22508"/>
        <dbReference type="Rhea" id="RHEA-COMP:17339"/>
        <dbReference type="Rhea" id="RHEA-COMP:17340"/>
        <dbReference type="ChEBI" id="CHEBI:33019"/>
        <dbReference type="ChEBI" id="CHEBI:61560"/>
        <dbReference type="ChEBI" id="CHEBI:173112"/>
        <dbReference type="EC" id="2.7.7.7"/>
    </reaction>
    <physiologicalReaction direction="left-to-right" evidence="4">
        <dbReference type="Rhea" id="RHEA:22509"/>
    </physiologicalReaction>
</comment>
<dbReference type="GO" id="GO:0006264">
    <property type="term" value="P:mitochondrial DNA replication"/>
    <property type="evidence" value="ECO:0007669"/>
    <property type="project" value="TreeGrafter"/>
</dbReference>
<dbReference type="EMBL" id="DF973345">
    <property type="protein sequence ID" value="GAU26977.1"/>
    <property type="molecule type" value="Genomic_DNA"/>
</dbReference>
<evidence type="ECO:0000313" key="6">
    <source>
        <dbReference type="Proteomes" id="UP000242715"/>
    </source>
</evidence>
<gene>
    <name evidence="5" type="ORF">TSUD_290270</name>
</gene>
<evidence type="ECO:0000256" key="1">
    <source>
        <dbReference type="ARBA" id="ARBA00026139"/>
    </source>
</evidence>
<dbReference type="OrthoDB" id="5988181at2759"/>
<dbReference type="PANTHER" id="PTHR31399">
    <property type="entry name" value="DNA-DIRECTED PRIMASE / POLYMERASE PROTEIN"/>
    <property type="match status" value="1"/>
</dbReference>
<evidence type="ECO:0000256" key="2">
    <source>
        <dbReference type="ARBA" id="ARBA00044677"/>
    </source>
</evidence>
<evidence type="ECO:0000256" key="3">
    <source>
        <dbReference type="ARBA" id="ARBA00044768"/>
    </source>
</evidence>
<dbReference type="GO" id="GO:0005634">
    <property type="term" value="C:nucleus"/>
    <property type="evidence" value="ECO:0007669"/>
    <property type="project" value="TreeGrafter"/>
</dbReference>
<accession>A0A2Z6NC98</accession>
<evidence type="ECO:0000313" key="5">
    <source>
        <dbReference type="EMBL" id="GAU26977.1"/>
    </source>
</evidence>
<dbReference type="AlphaFoldDB" id="A0A2Z6NC98"/>
<comment type="catalytic activity">
    <reaction evidence="2">
        <text>ssDNA + n NTP = ssDNA/pppN(pN)n-1 hybrid + (n-1) diphosphate.</text>
        <dbReference type="EC" id="2.7.7.102"/>
    </reaction>
</comment>
<name>A0A2Z6NC98_TRISU</name>
<sequence length="228" mass="25814">MASLICNMDVDCGKLLVCKPDLDCVKTLHFDTELNYNVGNSVQLHPEFTLNTCTSDASRTYFMGKSPFPFVDEFILSVASVGNIPVIYVVDLRRAVYYQKCHDPDCRGYRSSLRPIPVHVFSNHSVAIGSSEMLDDKYPVDDGWGHQPDDNNKPNFLQYEDTVEDYSNDSWWLEAIKVVEDVENKQTTTELNTKKEAIDDGDDEEWWLAVERTASQAELAYTSTNSGC</sequence>
<dbReference type="GO" id="GO:0005759">
    <property type="term" value="C:mitochondrial matrix"/>
    <property type="evidence" value="ECO:0007669"/>
    <property type="project" value="TreeGrafter"/>
</dbReference>
<protein>
    <recommendedName>
        <fullName evidence="1">DNA-directed primase/polymerase protein</fullName>
        <ecNumber evidence="3">2.7.7.102</ecNumber>
    </recommendedName>
</protein>
<evidence type="ECO:0000256" key="4">
    <source>
        <dbReference type="ARBA" id="ARBA00047303"/>
    </source>
</evidence>
<dbReference type="GO" id="GO:0042276">
    <property type="term" value="P:error-prone translesion synthesis"/>
    <property type="evidence" value="ECO:0007669"/>
    <property type="project" value="InterPro"/>
</dbReference>
<proteinExistence type="predicted"/>
<organism evidence="5 6">
    <name type="scientific">Trifolium subterraneum</name>
    <name type="common">Subterranean clover</name>
    <dbReference type="NCBI Taxonomy" id="3900"/>
    <lineage>
        <taxon>Eukaryota</taxon>
        <taxon>Viridiplantae</taxon>
        <taxon>Streptophyta</taxon>
        <taxon>Embryophyta</taxon>
        <taxon>Tracheophyta</taxon>
        <taxon>Spermatophyta</taxon>
        <taxon>Magnoliopsida</taxon>
        <taxon>eudicotyledons</taxon>
        <taxon>Gunneridae</taxon>
        <taxon>Pentapetalae</taxon>
        <taxon>rosids</taxon>
        <taxon>fabids</taxon>
        <taxon>Fabales</taxon>
        <taxon>Fabaceae</taxon>
        <taxon>Papilionoideae</taxon>
        <taxon>50 kb inversion clade</taxon>
        <taxon>NPAAA clade</taxon>
        <taxon>Hologalegina</taxon>
        <taxon>IRL clade</taxon>
        <taxon>Trifolieae</taxon>
        <taxon>Trifolium</taxon>
    </lineage>
</organism>
<dbReference type="GO" id="GO:0003682">
    <property type="term" value="F:chromatin binding"/>
    <property type="evidence" value="ECO:0007669"/>
    <property type="project" value="TreeGrafter"/>
</dbReference>
<dbReference type="PANTHER" id="PTHR31399:SF0">
    <property type="entry name" value="DNA-DIRECTED PRIMASE_POLYMERASE PROTEIN"/>
    <property type="match status" value="1"/>
</dbReference>
<reference evidence="6" key="1">
    <citation type="journal article" date="2017" name="Front. Plant Sci.">
        <title>Climate Clever Clovers: New Paradigm to Reduce the Environmental Footprint of Ruminants by Breeding Low Methanogenic Forages Utilizing Haplotype Variation.</title>
        <authorList>
            <person name="Kaur P."/>
            <person name="Appels R."/>
            <person name="Bayer P.E."/>
            <person name="Keeble-Gagnere G."/>
            <person name="Wang J."/>
            <person name="Hirakawa H."/>
            <person name="Shirasawa K."/>
            <person name="Vercoe P."/>
            <person name="Stefanova K."/>
            <person name="Durmic Z."/>
            <person name="Nichols P."/>
            <person name="Revell C."/>
            <person name="Isobe S.N."/>
            <person name="Edwards D."/>
            <person name="Erskine W."/>
        </authorList>
    </citation>
    <scope>NUCLEOTIDE SEQUENCE [LARGE SCALE GENOMIC DNA]</scope>
    <source>
        <strain evidence="6">cv. Daliak</strain>
    </source>
</reference>
<dbReference type="InterPro" id="IPR044917">
    <property type="entry name" value="PRIMPOL"/>
</dbReference>
<keyword evidence="6" id="KW-1185">Reference proteome</keyword>
<dbReference type="EC" id="2.7.7.102" evidence="3"/>
<dbReference type="GO" id="GO:0031297">
    <property type="term" value="P:replication fork processing"/>
    <property type="evidence" value="ECO:0007669"/>
    <property type="project" value="TreeGrafter"/>
</dbReference>